<dbReference type="RefSeq" id="WP_166519036.1">
    <property type="nucleotide sequence ID" value="NZ_JAAABJ010000407.1"/>
</dbReference>
<accession>A0A845PUN4</accession>
<dbReference type="GO" id="GO:0003677">
    <property type="term" value="F:DNA binding"/>
    <property type="evidence" value="ECO:0007669"/>
    <property type="project" value="InterPro"/>
</dbReference>
<dbReference type="InterPro" id="IPR002559">
    <property type="entry name" value="Transposase_11"/>
</dbReference>
<dbReference type="Proteomes" id="UP000553459">
    <property type="component" value="Unassembled WGS sequence"/>
</dbReference>
<dbReference type="AlphaFoldDB" id="A0A845PUN4"/>
<reference evidence="2 3" key="1">
    <citation type="submission" date="2019-11" db="EMBL/GenBank/DDBJ databases">
        <title>Characterization of Elizabethkingia argenteiflava sp. nov., isolated from inner surface of Soybean Pods.</title>
        <authorList>
            <person name="Mo S."/>
        </authorList>
    </citation>
    <scope>NUCLEOTIDE SEQUENCE [LARGE SCALE GENOMIC DNA]</scope>
    <source>
        <strain evidence="2 3">YB22</strain>
    </source>
</reference>
<dbReference type="Pfam" id="PF01609">
    <property type="entry name" value="DDE_Tnp_1"/>
    <property type="match status" value="1"/>
</dbReference>
<feature type="domain" description="Transposase IS4-like" evidence="1">
    <location>
        <begin position="33"/>
        <end position="76"/>
    </location>
</feature>
<protein>
    <submittedName>
        <fullName evidence="2">Transposase</fullName>
    </submittedName>
</protein>
<proteinExistence type="predicted"/>
<dbReference type="EMBL" id="JAAABJ010000407">
    <property type="protein sequence ID" value="NAW50721.1"/>
    <property type="molecule type" value="Genomic_DNA"/>
</dbReference>
<organism evidence="2 3">
    <name type="scientific">Elizabethkingia argenteiflava</name>
    <dbReference type="NCBI Taxonomy" id="2681556"/>
    <lineage>
        <taxon>Bacteria</taxon>
        <taxon>Pseudomonadati</taxon>
        <taxon>Bacteroidota</taxon>
        <taxon>Flavobacteriia</taxon>
        <taxon>Flavobacteriales</taxon>
        <taxon>Weeksellaceae</taxon>
        <taxon>Elizabethkingia</taxon>
    </lineage>
</organism>
<sequence length="85" mass="10068">MPLEIGKLSRSCRRPVCRENDFTSPDKGFCAWQNSVYYGYKLHAVFTTDGIFTDFDLTQASVQDIHYLKDIKHLYNIRRQRLSEY</sequence>
<name>A0A845PUN4_9FLAO</name>
<dbReference type="GO" id="GO:0006313">
    <property type="term" value="P:DNA transposition"/>
    <property type="evidence" value="ECO:0007669"/>
    <property type="project" value="InterPro"/>
</dbReference>
<comment type="caution">
    <text evidence="2">The sequence shown here is derived from an EMBL/GenBank/DDBJ whole genome shotgun (WGS) entry which is preliminary data.</text>
</comment>
<evidence type="ECO:0000313" key="2">
    <source>
        <dbReference type="EMBL" id="NAW50721.1"/>
    </source>
</evidence>
<evidence type="ECO:0000259" key="1">
    <source>
        <dbReference type="Pfam" id="PF01609"/>
    </source>
</evidence>
<evidence type="ECO:0000313" key="3">
    <source>
        <dbReference type="Proteomes" id="UP000553459"/>
    </source>
</evidence>
<keyword evidence="3" id="KW-1185">Reference proteome</keyword>
<gene>
    <name evidence="2" type="ORF">GNY06_04745</name>
</gene>
<dbReference type="GO" id="GO:0004803">
    <property type="term" value="F:transposase activity"/>
    <property type="evidence" value="ECO:0007669"/>
    <property type="project" value="InterPro"/>
</dbReference>